<evidence type="ECO:0000256" key="7">
    <source>
        <dbReference type="SAM" id="MobiDB-lite"/>
    </source>
</evidence>
<dbReference type="PANTHER" id="PTHR12547">
    <property type="entry name" value="CCCH ZINC FINGER/TIS11-RELATED"/>
    <property type="match status" value="1"/>
</dbReference>
<dbReference type="SUPFAM" id="SSF90229">
    <property type="entry name" value="CCCH zinc finger"/>
    <property type="match status" value="2"/>
</dbReference>
<feature type="domain" description="C3H1-type" evidence="8">
    <location>
        <begin position="169"/>
        <end position="197"/>
    </location>
</feature>
<keyword evidence="6" id="KW-0963">Cytoplasm</keyword>
<dbReference type="GO" id="GO:0061158">
    <property type="term" value="P:3'-UTR-mediated mRNA destabilization"/>
    <property type="evidence" value="ECO:0007669"/>
    <property type="project" value="UniProtKB-UniRule"/>
</dbReference>
<dbReference type="GO" id="GO:0008270">
    <property type="term" value="F:zinc ion binding"/>
    <property type="evidence" value="ECO:0007669"/>
    <property type="project" value="UniProtKB-KW"/>
</dbReference>
<feature type="region of interest" description="Disordered" evidence="7">
    <location>
        <begin position="299"/>
        <end position="341"/>
    </location>
</feature>
<protein>
    <recommendedName>
        <fullName evidence="6">mRNA decay activator protein ZFP36</fullName>
    </recommendedName>
    <alternativeName>
        <fullName evidence="6">Zinc finger protein 36</fullName>
    </alternativeName>
</protein>
<dbReference type="GO" id="GO:0005634">
    <property type="term" value="C:nucleus"/>
    <property type="evidence" value="ECO:0007669"/>
    <property type="project" value="UniProtKB-SubCell"/>
</dbReference>
<keyword evidence="3 5" id="KW-0863">Zinc-finger</keyword>
<proteinExistence type="predicted"/>
<reference evidence="9 10" key="1">
    <citation type="submission" date="2015-08" db="EMBL/GenBank/DDBJ databases">
        <title>The genome of the Asian arowana (Scleropages formosus).</title>
        <authorList>
            <person name="Tan M.H."/>
            <person name="Gan H.M."/>
            <person name="Croft L.J."/>
            <person name="Austin C.M."/>
        </authorList>
    </citation>
    <scope>NUCLEOTIDE SEQUENCE [LARGE SCALE GENOMIC DNA]</scope>
    <source>
        <strain evidence="9">Aro1</strain>
    </source>
</reference>
<name>A0A0P7URY8_SCLFO</name>
<keyword evidence="6" id="KW-0539">Nucleus</keyword>
<dbReference type="FunFam" id="4.10.1000.10:FF:000001">
    <property type="entry name" value="zinc finger CCCH domain-containing protein 15-like"/>
    <property type="match status" value="1"/>
</dbReference>
<evidence type="ECO:0000256" key="2">
    <source>
        <dbReference type="ARBA" id="ARBA00022737"/>
    </source>
</evidence>
<feature type="compositionally biased region" description="Low complexity" evidence="7">
    <location>
        <begin position="309"/>
        <end position="341"/>
    </location>
</feature>
<comment type="subcellular location">
    <subcellularLocation>
        <location evidence="6">Nucleus</location>
    </subcellularLocation>
    <subcellularLocation>
        <location evidence="6">Cytoplasm</location>
    </subcellularLocation>
</comment>
<dbReference type="Gene3D" id="4.10.1000.10">
    <property type="entry name" value="Zinc finger, CCCH-type"/>
    <property type="match status" value="2"/>
</dbReference>
<evidence type="ECO:0000256" key="4">
    <source>
        <dbReference type="ARBA" id="ARBA00022833"/>
    </source>
</evidence>
<evidence type="ECO:0000256" key="5">
    <source>
        <dbReference type="PROSITE-ProRule" id="PRU00723"/>
    </source>
</evidence>
<feature type="region of interest" description="Disordered" evidence="7">
    <location>
        <begin position="356"/>
        <end position="379"/>
    </location>
</feature>
<keyword evidence="6" id="KW-0687">Ribonucleoprotein</keyword>
<comment type="function">
    <text evidence="6">Zinc-finger RNA-binding protein that destabilizes several cytoplasmic AU-rich element (ARE)-containing mRNA transcripts by promoting their poly(A) tail removal or deadenylation, and hence provide a mechanism for attenuating protein synthesis. Acts as a 3'-untranslated region (UTR) ARE mRNA-binding adapter protein to communicate signaling events to the mRNA decay machinery. Functions by recruiting the CCR4-NOT deadenylase complex and probably other components of the cytoplasmic RNA decay machinery to the bound ARE-containing mRNAs, and hence promotes ARE-mediated mRNA deadenylation and decay processes. Binds to 3'-UTR ARE of numerous mRNAs.</text>
</comment>
<dbReference type="InterPro" id="IPR036855">
    <property type="entry name" value="Znf_CCCH_sf"/>
</dbReference>
<dbReference type="GO" id="GO:0005737">
    <property type="term" value="C:cytoplasm"/>
    <property type="evidence" value="ECO:0007669"/>
    <property type="project" value="UniProtKB-SubCell"/>
</dbReference>
<dbReference type="InterPro" id="IPR000571">
    <property type="entry name" value="Znf_CCCH"/>
</dbReference>
<dbReference type="GO" id="GO:1900153">
    <property type="term" value="P:positive regulation of nuclear-transcribed mRNA catabolic process, deadenylation-dependent decay"/>
    <property type="evidence" value="ECO:0007669"/>
    <property type="project" value="UniProtKB-UniRule"/>
</dbReference>
<evidence type="ECO:0000259" key="8">
    <source>
        <dbReference type="PROSITE" id="PS50103"/>
    </source>
</evidence>
<keyword evidence="1 5" id="KW-0479">Metal-binding</keyword>
<dbReference type="STRING" id="113540.ENSSFOP00015055681"/>
<dbReference type="InterPro" id="IPR045877">
    <property type="entry name" value="ZFP36-like"/>
</dbReference>
<dbReference type="Pfam" id="PF00642">
    <property type="entry name" value="zf-CCCH"/>
    <property type="match status" value="2"/>
</dbReference>
<keyword evidence="2 6" id="KW-0677">Repeat</keyword>
<dbReference type="PROSITE" id="PS50103">
    <property type="entry name" value="ZF_C3H1"/>
    <property type="match status" value="2"/>
</dbReference>
<organism evidence="9 10">
    <name type="scientific">Scleropages formosus</name>
    <name type="common">Asian bonytongue</name>
    <name type="synonym">Osteoglossum formosum</name>
    <dbReference type="NCBI Taxonomy" id="113540"/>
    <lineage>
        <taxon>Eukaryota</taxon>
        <taxon>Metazoa</taxon>
        <taxon>Chordata</taxon>
        <taxon>Craniata</taxon>
        <taxon>Vertebrata</taxon>
        <taxon>Euteleostomi</taxon>
        <taxon>Actinopterygii</taxon>
        <taxon>Neopterygii</taxon>
        <taxon>Teleostei</taxon>
        <taxon>Osteoglossocephala</taxon>
        <taxon>Osteoglossomorpha</taxon>
        <taxon>Osteoglossiformes</taxon>
        <taxon>Osteoglossidae</taxon>
        <taxon>Scleropages</taxon>
    </lineage>
</organism>
<feature type="zinc finger region" description="C3H1-type" evidence="5">
    <location>
        <begin position="169"/>
        <end position="197"/>
    </location>
</feature>
<dbReference type="PANTHER" id="PTHR12547:SF130">
    <property type="entry name" value="MRNA DECAY ACTIVATOR PROTEIN ZFP36"/>
    <property type="match status" value="1"/>
</dbReference>
<dbReference type="FunFam" id="4.10.1000.10:FF:000002">
    <property type="entry name" value="Zinc finger protein 36, C3H1 type-like 1"/>
    <property type="match status" value="1"/>
</dbReference>
<dbReference type="AlphaFoldDB" id="A0A0P7URY8"/>
<evidence type="ECO:0000256" key="3">
    <source>
        <dbReference type="ARBA" id="ARBA00022771"/>
    </source>
</evidence>
<accession>A0A0P7URY8</accession>
<sequence>MDGAVAAAQTQRAVGFQRRHSLCPVTLPNSKFNSGTAEPGDEFTCCPLLQHTQHTWSREQQQQLPRSSLSQIPFRVDRSVSMIESSYARSSPTCEQVQPMCSSLPPPGVSVSASSLSSSKSPLSTSPVSTRYKTELCRTYEESGTCKYGGKCQFAHGTEELRGLSRHPKYKTEPCRTFHTIGFCPYGARCHFIHNADEQRVGAGSTPPPRERPRLLRQSISFAGFSSRPPSGLHTLQEPLALSRASSGSPAFSGGSPGLLSPALSDLGTLFPSDLGSEQLSARFHPMTDSNGYRSCALRHTERSGGRGTSTSLSVSVLRRSESAESLSDQDGYTSSSSLSSCESPMVVVELVLHEEDKDKDQHRSNNNATNDNDHGAPQKLVMDGAALAVLSLGGEGHAAHQTGGCQCGRVWLPLALDFMEVGMSEGPGSGSSFGSKWGEGLTTSSTEAVASPAALDAMQTSELVQIGKYALRDKLNEIVIQAEGVNTGQLVIFNASANGSGGMIPAVRTGIHSPIVYKQREGGRQVLCCRSGVQLSHCVTLCYSFRLSSPGVRFSNSLGHIRHGSYAAPESGKSVVNLRHKRGTQGEFEDVVDEGVARFNAVGDRNRSKGTRRQGHGGDQPLALGTAGSFSIPMYTPPSFALSDSGIASRPLQPDKSK</sequence>
<dbReference type="EMBL" id="JARO02002538">
    <property type="protein sequence ID" value="KPP72429.1"/>
    <property type="molecule type" value="Genomic_DNA"/>
</dbReference>
<dbReference type="Proteomes" id="UP000034805">
    <property type="component" value="Unassembled WGS sequence"/>
</dbReference>
<dbReference type="GO" id="GO:1990904">
    <property type="term" value="C:ribonucleoprotein complex"/>
    <property type="evidence" value="ECO:0007669"/>
    <property type="project" value="UniProtKB-KW"/>
</dbReference>
<dbReference type="GO" id="GO:0035925">
    <property type="term" value="F:mRNA 3'-UTR AU-rich region binding"/>
    <property type="evidence" value="ECO:0007669"/>
    <property type="project" value="UniProtKB-UniRule"/>
</dbReference>
<evidence type="ECO:0000313" key="9">
    <source>
        <dbReference type="EMBL" id="KPP72429.1"/>
    </source>
</evidence>
<comment type="caution">
    <text evidence="9">The sequence shown here is derived from an EMBL/GenBank/DDBJ whole genome shotgun (WGS) entry which is preliminary data.</text>
</comment>
<feature type="domain" description="C3H1-type" evidence="8">
    <location>
        <begin position="131"/>
        <end position="159"/>
    </location>
</feature>
<evidence type="ECO:0000256" key="6">
    <source>
        <dbReference type="RuleBase" id="RU369014"/>
    </source>
</evidence>
<evidence type="ECO:0000256" key="1">
    <source>
        <dbReference type="ARBA" id="ARBA00022723"/>
    </source>
</evidence>
<evidence type="ECO:0000313" key="10">
    <source>
        <dbReference type="Proteomes" id="UP000034805"/>
    </source>
</evidence>
<comment type="subunit">
    <text evidence="6">Associates with the cytoplasmic CCR4-NOT deadenylase complex to trigger ARE-containing mRNA deadenylation and decay processes.</text>
</comment>
<gene>
    <name evidence="9" type="ORF">Z043_108568</name>
</gene>
<dbReference type="SMART" id="SM00356">
    <property type="entry name" value="ZnF_C3H1"/>
    <property type="match status" value="2"/>
</dbReference>
<keyword evidence="4 5" id="KW-0862">Zinc</keyword>
<feature type="region of interest" description="Disordered" evidence="7">
    <location>
        <begin position="640"/>
        <end position="659"/>
    </location>
</feature>
<feature type="region of interest" description="Disordered" evidence="7">
    <location>
        <begin position="603"/>
        <end position="624"/>
    </location>
</feature>
<feature type="zinc finger region" description="C3H1-type" evidence="5">
    <location>
        <begin position="131"/>
        <end position="159"/>
    </location>
</feature>